<dbReference type="Proteomes" id="UP001212841">
    <property type="component" value="Unassembled WGS sequence"/>
</dbReference>
<name>A0AAD5SLU6_9FUNG</name>
<evidence type="ECO:0000313" key="1">
    <source>
        <dbReference type="EMBL" id="KAJ3056365.1"/>
    </source>
</evidence>
<accession>A0AAD5SLU6</accession>
<protein>
    <submittedName>
        <fullName evidence="1">Uncharacterized protein</fullName>
    </submittedName>
</protein>
<evidence type="ECO:0000313" key="2">
    <source>
        <dbReference type="Proteomes" id="UP001212841"/>
    </source>
</evidence>
<comment type="caution">
    <text evidence="1">The sequence shown here is derived from an EMBL/GenBank/DDBJ whole genome shotgun (WGS) entry which is preliminary data.</text>
</comment>
<keyword evidence="2" id="KW-1185">Reference proteome</keyword>
<proteinExistence type="predicted"/>
<reference evidence="1" key="1">
    <citation type="submission" date="2020-05" db="EMBL/GenBank/DDBJ databases">
        <title>Phylogenomic resolution of chytrid fungi.</title>
        <authorList>
            <person name="Stajich J.E."/>
            <person name="Amses K."/>
            <person name="Simmons R."/>
            <person name="Seto K."/>
            <person name="Myers J."/>
            <person name="Bonds A."/>
            <person name="Quandt C.A."/>
            <person name="Barry K."/>
            <person name="Liu P."/>
            <person name="Grigoriev I."/>
            <person name="Longcore J.E."/>
            <person name="James T.Y."/>
        </authorList>
    </citation>
    <scope>NUCLEOTIDE SEQUENCE</scope>
    <source>
        <strain evidence="1">JEL0318</strain>
    </source>
</reference>
<gene>
    <name evidence="1" type="ORF">HK097_007202</name>
</gene>
<organism evidence="1 2">
    <name type="scientific">Rhizophlyctis rosea</name>
    <dbReference type="NCBI Taxonomy" id="64517"/>
    <lineage>
        <taxon>Eukaryota</taxon>
        <taxon>Fungi</taxon>
        <taxon>Fungi incertae sedis</taxon>
        <taxon>Chytridiomycota</taxon>
        <taxon>Chytridiomycota incertae sedis</taxon>
        <taxon>Chytridiomycetes</taxon>
        <taxon>Rhizophlyctidales</taxon>
        <taxon>Rhizophlyctidaceae</taxon>
        <taxon>Rhizophlyctis</taxon>
    </lineage>
</organism>
<dbReference type="EMBL" id="JADGJD010000036">
    <property type="protein sequence ID" value="KAJ3056365.1"/>
    <property type="molecule type" value="Genomic_DNA"/>
</dbReference>
<sequence>MPYPTSVVSSNSSKASKLKLILISPPPNAASSSPQPFTADAQVLLQRIQYVLPGAVGGGVYAAGRTIRRRLDIGEIWWSLIQSLEGLKCALRIGAYSYKDIWALYDGAKKSQEMCEPVLGSAGNFEGRQMVEVVLEFASKKKLLEESLCPRFQTASMDVPTFAAAEDGSLIFEGQEVFHVGNMDLGRADVGGMQETLQKIEALNLDLTVEE</sequence>
<dbReference type="AlphaFoldDB" id="A0AAD5SLU6"/>